<feature type="signal peptide" evidence="10">
    <location>
        <begin position="1"/>
        <end position="18"/>
    </location>
</feature>
<protein>
    <submittedName>
        <fullName evidence="11">Glycoside hydrolase family 28</fullName>
    </submittedName>
</protein>
<evidence type="ECO:0000256" key="1">
    <source>
        <dbReference type="ARBA" id="ARBA00004613"/>
    </source>
</evidence>
<evidence type="ECO:0000256" key="7">
    <source>
        <dbReference type="ARBA" id="ARBA00023295"/>
    </source>
</evidence>
<name>A0AAI8Z8D8_9PEZI</name>
<gene>
    <name evidence="11" type="ORF">LECACI_7A009567</name>
</gene>
<dbReference type="AlphaFoldDB" id="A0AAI8Z8D8"/>
<dbReference type="SUPFAM" id="SSF51126">
    <property type="entry name" value="Pectin lyase-like"/>
    <property type="match status" value="1"/>
</dbReference>
<evidence type="ECO:0000313" key="11">
    <source>
        <dbReference type="EMBL" id="CAK4034409.1"/>
    </source>
</evidence>
<keyword evidence="6" id="KW-0325">Glycoprotein</keyword>
<evidence type="ECO:0000256" key="10">
    <source>
        <dbReference type="SAM" id="SignalP"/>
    </source>
</evidence>
<dbReference type="InterPro" id="IPR000743">
    <property type="entry name" value="Glyco_hydro_28"/>
</dbReference>
<keyword evidence="8" id="KW-0961">Cell wall biogenesis/degradation</keyword>
<evidence type="ECO:0000256" key="6">
    <source>
        <dbReference type="ARBA" id="ARBA00023180"/>
    </source>
</evidence>
<dbReference type="Proteomes" id="UP001296104">
    <property type="component" value="Unassembled WGS sequence"/>
</dbReference>
<comment type="subcellular location">
    <subcellularLocation>
        <location evidence="1">Secreted</location>
    </subcellularLocation>
</comment>
<keyword evidence="7 9" id="KW-0326">Glycosidase</keyword>
<dbReference type="InterPro" id="IPR011050">
    <property type="entry name" value="Pectin_lyase_fold/virulence"/>
</dbReference>
<keyword evidence="4 10" id="KW-0732">Signal</keyword>
<organism evidence="11 12">
    <name type="scientific">Lecanosticta acicola</name>
    <dbReference type="NCBI Taxonomy" id="111012"/>
    <lineage>
        <taxon>Eukaryota</taxon>
        <taxon>Fungi</taxon>
        <taxon>Dikarya</taxon>
        <taxon>Ascomycota</taxon>
        <taxon>Pezizomycotina</taxon>
        <taxon>Dothideomycetes</taxon>
        <taxon>Dothideomycetidae</taxon>
        <taxon>Mycosphaerellales</taxon>
        <taxon>Mycosphaerellaceae</taxon>
        <taxon>Lecanosticta</taxon>
    </lineage>
</organism>
<comment type="similarity">
    <text evidence="2 9">Belongs to the glycosyl hydrolase 28 family.</text>
</comment>
<evidence type="ECO:0000256" key="3">
    <source>
        <dbReference type="ARBA" id="ARBA00022525"/>
    </source>
</evidence>
<dbReference type="GO" id="GO:0005975">
    <property type="term" value="P:carbohydrate metabolic process"/>
    <property type="evidence" value="ECO:0007669"/>
    <property type="project" value="InterPro"/>
</dbReference>
<dbReference type="GO" id="GO:0071555">
    <property type="term" value="P:cell wall organization"/>
    <property type="evidence" value="ECO:0007669"/>
    <property type="project" value="UniProtKB-KW"/>
</dbReference>
<keyword evidence="3" id="KW-0964">Secreted</keyword>
<accession>A0AAI8Z8D8</accession>
<dbReference type="GO" id="GO:0004650">
    <property type="term" value="F:polygalacturonase activity"/>
    <property type="evidence" value="ECO:0007669"/>
    <property type="project" value="InterPro"/>
</dbReference>
<proteinExistence type="inferred from homology"/>
<dbReference type="Pfam" id="PF00295">
    <property type="entry name" value="Glyco_hydro_28"/>
    <property type="match status" value="1"/>
</dbReference>
<evidence type="ECO:0000256" key="9">
    <source>
        <dbReference type="RuleBase" id="RU361169"/>
    </source>
</evidence>
<evidence type="ECO:0000256" key="4">
    <source>
        <dbReference type="ARBA" id="ARBA00022729"/>
    </source>
</evidence>
<dbReference type="EMBL" id="CAVMBE010000116">
    <property type="protein sequence ID" value="CAK4034409.1"/>
    <property type="molecule type" value="Genomic_DNA"/>
</dbReference>
<dbReference type="GO" id="GO:0005576">
    <property type="term" value="C:extracellular region"/>
    <property type="evidence" value="ECO:0007669"/>
    <property type="project" value="UniProtKB-SubCell"/>
</dbReference>
<reference evidence="11" key="1">
    <citation type="submission" date="2023-11" db="EMBL/GenBank/DDBJ databases">
        <authorList>
            <person name="Alioto T."/>
            <person name="Alioto T."/>
            <person name="Gomez Garrido J."/>
        </authorList>
    </citation>
    <scope>NUCLEOTIDE SEQUENCE</scope>
</reference>
<feature type="chain" id="PRO_5042483188" evidence="10">
    <location>
        <begin position="19"/>
        <end position="442"/>
    </location>
</feature>
<sequence length="442" mass="48460">MTKFAPLLVAATLPLSYAFVVNNGTDCYLYPESLTHFGQPVDDSPSILQAFELCGINGTVIFTNHTFHINQVMNTTNLVNANVEIEGDLVWSNNIPYWLSHSIDVVYQNQSTAWLFGGTNVSLRGKGGSFNGNGQAWYTQNRNNSNEPGRPISITFFNSTNLCIDGLNIVQPQFWASFISHSQNVTFTNVYINATTNDEWGLANTDGGDTWNSRDILIANWTVQGGDDCFAAKGNTTNLVVRNVSCHGTSGMTIGSVGQYPLTPDYVENVLFEDVRLYNSMDGAYIKTWQGVPQSQTGNGDSGGGGSGLVRNITFRNFQVTNVIIPIEITQCIYSETSGADVCDSSKMQIQDIHFENFTGTSRFNLASSLHCAATHPCPDVFFKDVHLTSVNQTLGLPLFNTTLQDEVYQCANIVNQNTTSGIPCNHWAPDNFGQSTDHNVQ</sequence>
<keyword evidence="5 9" id="KW-0378">Hydrolase</keyword>
<keyword evidence="12" id="KW-1185">Reference proteome</keyword>
<evidence type="ECO:0000256" key="2">
    <source>
        <dbReference type="ARBA" id="ARBA00008834"/>
    </source>
</evidence>
<evidence type="ECO:0000256" key="5">
    <source>
        <dbReference type="ARBA" id="ARBA00022801"/>
    </source>
</evidence>
<evidence type="ECO:0000256" key="8">
    <source>
        <dbReference type="ARBA" id="ARBA00023316"/>
    </source>
</evidence>
<dbReference type="PANTHER" id="PTHR31736:SF8">
    <property type="entry name" value="PUTATIVE (AFU_ORTHOLOGUE AFUA_7G06410)-RELATED"/>
    <property type="match status" value="1"/>
</dbReference>
<evidence type="ECO:0000313" key="12">
    <source>
        <dbReference type="Proteomes" id="UP001296104"/>
    </source>
</evidence>
<comment type="caution">
    <text evidence="11">The sequence shown here is derived from an EMBL/GenBank/DDBJ whole genome shotgun (WGS) entry which is preliminary data.</text>
</comment>
<dbReference type="PANTHER" id="PTHR31736">
    <property type="match status" value="1"/>
</dbReference>
<dbReference type="Gene3D" id="2.160.20.10">
    <property type="entry name" value="Single-stranded right-handed beta-helix, Pectin lyase-like"/>
    <property type="match status" value="1"/>
</dbReference>
<dbReference type="InterPro" id="IPR012334">
    <property type="entry name" value="Pectin_lyas_fold"/>
</dbReference>